<dbReference type="RefSeq" id="WP_379593652.1">
    <property type="nucleotide sequence ID" value="NZ_JBHRTN010000004.1"/>
</dbReference>
<gene>
    <name evidence="4" type="ORF">ACFOD4_02930</name>
</gene>
<dbReference type="EMBL" id="JBHRTN010000004">
    <property type="protein sequence ID" value="MFC3124004.1"/>
    <property type="molecule type" value="Genomic_DNA"/>
</dbReference>
<feature type="transmembrane region" description="Helical" evidence="3">
    <location>
        <begin position="152"/>
        <end position="170"/>
    </location>
</feature>
<keyword evidence="3" id="KW-1133">Transmembrane helix</keyword>
<reference evidence="5" key="1">
    <citation type="journal article" date="2019" name="Int. J. Syst. Evol. Microbiol.">
        <title>The Global Catalogue of Microorganisms (GCM) 10K type strain sequencing project: providing services to taxonomists for standard genome sequencing and annotation.</title>
        <authorList>
            <consortium name="The Broad Institute Genomics Platform"/>
            <consortium name="The Broad Institute Genome Sequencing Center for Infectious Disease"/>
            <person name="Wu L."/>
            <person name="Ma J."/>
        </authorList>
    </citation>
    <scope>NUCLEOTIDE SEQUENCE [LARGE SCALE GENOMIC DNA]</scope>
    <source>
        <strain evidence="5">KCTC 52094</strain>
    </source>
</reference>
<dbReference type="InterPro" id="IPR012683">
    <property type="entry name" value="CHP02302_TM"/>
</dbReference>
<evidence type="ECO:0000256" key="2">
    <source>
        <dbReference type="SAM" id="MobiDB-lite"/>
    </source>
</evidence>
<accession>A0ABV7FUG1</accession>
<feature type="compositionally biased region" description="Low complexity" evidence="2">
    <location>
        <begin position="606"/>
        <end position="624"/>
    </location>
</feature>
<comment type="caution">
    <text evidence="4">The sequence shown here is derived from an EMBL/GenBank/DDBJ whole genome shotgun (WGS) entry which is preliminary data.</text>
</comment>
<keyword evidence="3" id="KW-0472">Membrane</keyword>
<dbReference type="NCBIfam" id="TIGR02302">
    <property type="entry name" value="aProt_lowcomp"/>
    <property type="match status" value="1"/>
</dbReference>
<feature type="compositionally biased region" description="Basic and acidic residues" evidence="2">
    <location>
        <begin position="831"/>
        <end position="859"/>
    </location>
</feature>
<evidence type="ECO:0000313" key="5">
    <source>
        <dbReference type="Proteomes" id="UP001595593"/>
    </source>
</evidence>
<keyword evidence="3" id="KW-0812">Transmembrane</keyword>
<keyword evidence="5" id="KW-1185">Reference proteome</keyword>
<feature type="region of interest" description="Disordered" evidence="2">
    <location>
        <begin position="539"/>
        <end position="558"/>
    </location>
</feature>
<feature type="compositionally biased region" description="Low complexity" evidence="2">
    <location>
        <begin position="656"/>
        <end position="699"/>
    </location>
</feature>
<dbReference type="Proteomes" id="UP001595593">
    <property type="component" value="Unassembled WGS sequence"/>
</dbReference>
<feature type="compositionally biased region" description="Polar residues" evidence="2">
    <location>
        <begin position="743"/>
        <end position="752"/>
    </location>
</feature>
<evidence type="ECO:0000256" key="1">
    <source>
        <dbReference type="SAM" id="Coils"/>
    </source>
</evidence>
<feature type="region of interest" description="Disordered" evidence="2">
    <location>
        <begin position="600"/>
        <end position="859"/>
    </location>
</feature>
<feature type="coiled-coil region" evidence="1">
    <location>
        <begin position="570"/>
        <end position="597"/>
    </location>
</feature>
<feature type="compositionally biased region" description="Basic and acidic residues" evidence="2">
    <location>
        <begin position="635"/>
        <end position="654"/>
    </location>
</feature>
<keyword evidence="1" id="KW-0175">Coiled coil</keyword>
<feature type="transmembrane region" description="Helical" evidence="3">
    <location>
        <begin position="56"/>
        <end position="75"/>
    </location>
</feature>
<proteinExistence type="predicted"/>
<sequence length="872" mass="95598">MSGARDPVARRLQRGRRLARLALGWEAFWPRLWPALGVAGAFAAAAWAGLFLVLPGWLHAALLALSAASLLAALIRPFRDFRWPGESAADRRIESASGLRHRPISTLRDHAVSADPDTLALWQAHQRRALAGLRRLRVGGPRPGMAARDPRALRAGLILTVFVALVMAGGEAGERLRRAFQPEFGTVAAAPAARLEAWVTPPSYTGAAPVFLDAAGGSLSVPQGSRLQLSLSGGTGGVPELGFDEMREPLRTLDAGSFTAERRLDHGARVVLRRDGRDLAAWNFSVQADQPPLAAFTEPPGRAPRGHATRLPWRTEDDWGVAGARAELRLAPRPGAAPLVVELPLSGGNRRQFRGVAQPDLSAHPWAGLPVRARIMARDGAGQEGASDSVELTLPERSFNHPVAQRLAGLRKSLSLDPLAREGARRELDDLSSRPDAFENDLATFLGLRVARFRLQRDRRPEAVEEAQALMWEMAVALEEGRTDRTAKALAAAREALREALSEAERTPPDAEGRAELERRVQELREAVQQHLEALAERLRQENAEPTAPEAGQRLMDQRELNRRTQEMEQAAREGRTDQLEQELAELEQMLDALQNGRVTARPEGGRNSSQRQQQQQRGQQQMSAVQDMVQREGQMLDRAHQRAEEQARHRAGEAGRPQQGQRQPPQRSSRDPAGGQQSQQGQPGQQAEQPSGGAQQDARQQRALRRALGELMQQFGDLTGEVPEALGRADQAMRRAEESLSRGGNATQHQQEAIRELQEGGRQMAQSMQRQFGQGEGQGEGEGDGEGGPGQAQGGSEGQDRARRQAQGRDPLGRPTRDSPGANDQGSDTRVPEEAERLRSRALQEELRRRGAERERPGVELDYIDRLLKSF</sequence>
<evidence type="ECO:0000256" key="3">
    <source>
        <dbReference type="SAM" id="Phobius"/>
    </source>
</evidence>
<evidence type="ECO:0000313" key="4">
    <source>
        <dbReference type="EMBL" id="MFC3124004.1"/>
    </source>
</evidence>
<feature type="transmembrane region" description="Helical" evidence="3">
    <location>
        <begin position="21"/>
        <end position="50"/>
    </location>
</feature>
<name>A0ABV7FUG1_9PROT</name>
<dbReference type="Pfam" id="PF13779">
    <property type="entry name" value="DUF4175"/>
    <property type="match status" value="1"/>
</dbReference>
<feature type="compositionally biased region" description="Basic and acidic residues" evidence="2">
    <location>
        <begin position="732"/>
        <end position="741"/>
    </location>
</feature>
<organism evidence="4 5">
    <name type="scientific">Teichococcus globiformis</name>
    <dbReference type="NCBI Taxonomy" id="2307229"/>
    <lineage>
        <taxon>Bacteria</taxon>
        <taxon>Pseudomonadati</taxon>
        <taxon>Pseudomonadota</taxon>
        <taxon>Alphaproteobacteria</taxon>
        <taxon>Acetobacterales</taxon>
        <taxon>Roseomonadaceae</taxon>
        <taxon>Roseomonas</taxon>
    </lineage>
</organism>
<protein>
    <submittedName>
        <fullName evidence="4">TIGR02302 family protein</fullName>
    </submittedName>
</protein>
<feature type="compositionally biased region" description="Gly residues" evidence="2">
    <location>
        <begin position="787"/>
        <end position="798"/>
    </location>
</feature>